<dbReference type="Proteomes" id="UP000499080">
    <property type="component" value="Unassembled WGS sequence"/>
</dbReference>
<reference evidence="2 3" key="1">
    <citation type="journal article" date="2019" name="Sci. Rep.">
        <title>Orb-weaving spider Araneus ventricosus genome elucidates the spidroin gene catalogue.</title>
        <authorList>
            <person name="Kono N."/>
            <person name="Nakamura H."/>
            <person name="Ohtoshi R."/>
            <person name="Moran D.A.P."/>
            <person name="Shinohara A."/>
            <person name="Yoshida Y."/>
            <person name="Fujiwara M."/>
            <person name="Mori M."/>
            <person name="Tomita M."/>
            <person name="Arakawa K."/>
        </authorList>
    </citation>
    <scope>NUCLEOTIDE SEQUENCE [LARGE SCALE GENOMIC DNA]</scope>
</reference>
<keyword evidence="3" id="KW-1185">Reference proteome</keyword>
<gene>
    <name evidence="2" type="ORF">AVEN_11837_1</name>
</gene>
<evidence type="ECO:0000313" key="3">
    <source>
        <dbReference type="Proteomes" id="UP000499080"/>
    </source>
</evidence>
<sequence length="233" mass="26746">MTEYRDTRAIMVRRVCLEDAEMAVQTLIMKKSCASLLTENQLQLNSRNSSSDNVINISPDSSALDSNPDLKFPAVLVTKMEKIPTKKKVPSIKNSNKCLPLQLLRHHCANLKISSLWQVVLLYTVLTSPMFFRHCNHRRHILFSTGIRTDHCGLCLDRGVQDTDAKYILFVFFEKTVWDVYTWMTTSVKYRICFVMMGLAMIAVTFFTFPFATDTSLLLLSVRATVFCWDAPW</sequence>
<keyword evidence="1" id="KW-1133">Transmembrane helix</keyword>
<proteinExistence type="predicted"/>
<organism evidence="2 3">
    <name type="scientific">Araneus ventricosus</name>
    <name type="common">Orbweaver spider</name>
    <name type="synonym">Epeira ventricosa</name>
    <dbReference type="NCBI Taxonomy" id="182803"/>
    <lineage>
        <taxon>Eukaryota</taxon>
        <taxon>Metazoa</taxon>
        <taxon>Ecdysozoa</taxon>
        <taxon>Arthropoda</taxon>
        <taxon>Chelicerata</taxon>
        <taxon>Arachnida</taxon>
        <taxon>Araneae</taxon>
        <taxon>Araneomorphae</taxon>
        <taxon>Entelegynae</taxon>
        <taxon>Araneoidea</taxon>
        <taxon>Araneidae</taxon>
        <taxon>Araneus</taxon>
    </lineage>
</organism>
<protein>
    <submittedName>
        <fullName evidence="2">Uncharacterized protein</fullName>
    </submittedName>
</protein>
<feature type="transmembrane region" description="Helical" evidence="1">
    <location>
        <begin position="192"/>
        <end position="212"/>
    </location>
</feature>
<keyword evidence="1" id="KW-0812">Transmembrane</keyword>
<comment type="caution">
    <text evidence="2">The sequence shown here is derived from an EMBL/GenBank/DDBJ whole genome shotgun (WGS) entry which is preliminary data.</text>
</comment>
<name>A0A4Y2K5K2_ARAVE</name>
<dbReference type="EMBL" id="BGPR01004262">
    <property type="protein sequence ID" value="GBM97730.1"/>
    <property type="molecule type" value="Genomic_DNA"/>
</dbReference>
<dbReference type="AlphaFoldDB" id="A0A4Y2K5K2"/>
<evidence type="ECO:0000256" key="1">
    <source>
        <dbReference type="SAM" id="Phobius"/>
    </source>
</evidence>
<accession>A0A4Y2K5K2</accession>
<keyword evidence="1" id="KW-0472">Membrane</keyword>
<evidence type="ECO:0000313" key="2">
    <source>
        <dbReference type="EMBL" id="GBM97730.1"/>
    </source>
</evidence>